<evidence type="ECO:0000256" key="1">
    <source>
        <dbReference type="SAM" id="Phobius"/>
    </source>
</evidence>
<proteinExistence type="predicted"/>
<protein>
    <recommendedName>
        <fullName evidence="3">DUF1772 domain-containing protein</fullName>
    </recommendedName>
</protein>
<gene>
    <name evidence="2" type="ORF">LRAMOSA05180</name>
</gene>
<keyword evidence="1" id="KW-1133">Transmembrane helix</keyword>
<sequence length="142" mass="15649">MSTVLSNLRPIAITANGIFAGLGLSITFATVPALRAAGYPPRAWQVVYRRGAAIAISSILISSAAHFTTYYLTHDKRSLWCGVISFFSAPWTMIFMKPTNDRLGQLADTNSKEDASQLIEKWNKLQYARTWAGCLAFVLAVF</sequence>
<dbReference type="PANTHER" id="PTHR36535">
    <property type="entry name" value="YALI0E30327P"/>
    <property type="match status" value="1"/>
</dbReference>
<dbReference type="InterPro" id="IPR013901">
    <property type="entry name" value="Anthrone_oxy"/>
</dbReference>
<dbReference type="OrthoDB" id="5954308at2759"/>
<feature type="transmembrane region" description="Helical" evidence="1">
    <location>
        <begin position="52"/>
        <end position="71"/>
    </location>
</feature>
<dbReference type="AlphaFoldDB" id="A0A077WZK3"/>
<evidence type="ECO:0008006" key="3">
    <source>
        <dbReference type="Google" id="ProtNLM"/>
    </source>
</evidence>
<feature type="transmembrane region" description="Helical" evidence="1">
    <location>
        <begin position="12"/>
        <end position="31"/>
    </location>
</feature>
<organism evidence="2">
    <name type="scientific">Lichtheimia ramosa</name>
    <dbReference type="NCBI Taxonomy" id="688394"/>
    <lineage>
        <taxon>Eukaryota</taxon>
        <taxon>Fungi</taxon>
        <taxon>Fungi incertae sedis</taxon>
        <taxon>Mucoromycota</taxon>
        <taxon>Mucoromycotina</taxon>
        <taxon>Mucoromycetes</taxon>
        <taxon>Mucorales</taxon>
        <taxon>Lichtheimiaceae</taxon>
        <taxon>Lichtheimia</taxon>
    </lineage>
</organism>
<name>A0A077WZK3_9FUNG</name>
<keyword evidence="1" id="KW-0472">Membrane</keyword>
<dbReference type="EMBL" id="LK023368">
    <property type="protein sequence ID" value="CDS12996.1"/>
    <property type="molecule type" value="Genomic_DNA"/>
</dbReference>
<feature type="transmembrane region" description="Helical" evidence="1">
    <location>
        <begin position="77"/>
        <end position="96"/>
    </location>
</feature>
<reference evidence="2" key="1">
    <citation type="journal article" date="2014" name="Genome Announc.">
        <title>De novo whole-genome sequence and genome annotation of Lichtheimia ramosa.</title>
        <authorList>
            <person name="Linde J."/>
            <person name="Schwartze V."/>
            <person name="Binder U."/>
            <person name="Lass-Florl C."/>
            <person name="Voigt K."/>
            <person name="Horn F."/>
        </authorList>
    </citation>
    <scope>NUCLEOTIDE SEQUENCE</scope>
    <source>
        <strain evidence="2">JMRC FSU:6197</strain>
    </source>
</reference>
<dbReference type="Pfam" id="PF08592">
    <property type="entry name" value="Anthrone_oxy"/>
    <property type="match status" value="1"/>
</dbReference>
<accession>A0A077WZK3</accession>
<keyword evidence="1" id="KW-0812">Transmembrane</keyword>
<evidence type="ECO:0000313" key="2">
    <source>
        <dbReference type="EMBL" id="CDS12996.1"/>
    </source>
</evidence>
<dbReference type="PANTHER" id="PTHR36535:SF1">
    <property type="entry name" value="DUF1772 DOMAIN-CONTAINING PROTEIN"/>
    <property type="match status" value="1"/>
</dbReference>